<dbReference type="PANTHER" id="PTHR10615:SF219">
    <property type="entry name" value="HISTONE ACETYLTRANSFERASE KAT5"/>
    <property type="match status" value="1"/>
</dbReference>
<name>A0ABM1ETY6_PRICU</name>
<evidence type="ECO:0000256" key="11">
    <source>
        <dbReference type="ARBA" id="ARBA00023163"/>
    </source>
</evidence>
<dbReference type="PROSITE" id="PS51726">
    <property type="entry name" value="MYST_HAT"/>
    <property type="match status" value="1"/>
</dbReference>
<evidence type="ECO:0000256" key="1">
    <source>
        <dbReference type="ARBA" id="ARBA00004123"/>
    </source>
</evidence>
<dbReference type="InterPro" id="IPR002717">
    <property type="entry name" value="HAT_MYST-type"/>
</dbReference>
<dbReference type="InterPro" id="IPR040706">
    <property type="entry name" value="Zf-MYST"/>
</dbReference>
<feature type="region of interest" description="Disordered" evidence="15">
    <location>
        <begin position="161"/>
        <end position="186"/>
    </location>
</feature>
<evidence type="ECO:0000256" key="9">
    <source>
        <dbReference type="ARBA" id="ARBA00022990"/>
    </source>
</evidence>
<protein>
    <recommendedName>
        <fullName evidence="3">histone acetyltransferase</fullName>
        <ecNumber evidence="3">2.3.1.48</ecNumber>
    </recommendedName>
</protein>
<feature type="domain" description="MYST-type HAT" evidence="16">
    <location>
        <begin position="190"/>
        <end position="468"/>
    </location>
</feature>
<comment type="similarity">
    <text evidence="2">Belongs to the MYST (SAS/MOZ) family.</text>
</comment>
<keyword evidence="6" id="KW-0227">DNA damage</keyword>
<keyword evidence="14" id="KW-0012">Acyltransferase</keyword>
<dbReference type="PANTHER" id="PTHR10615">
    <property type="entry name" value="HISTONE ACETYLTRANSFERASE"/>
    <property type="match status" value="1"/>
</dbReference>
<sequence>MAKEISSVTDPRAMITEGCRLPVKMYNCDEWPLAEILNIKRDTEDGIASFYVHYVAYNKRLDEWVADARLDYDKMQMPSAVKAREKGADAKSLNGSRPPSPEMKPATPRPPAPPRIEKVPIVEKIKTEIKVENGAPPVGPKQQPKKKKLKAEGGIAVDVIVSQDSQESNQPPTPRQTGSMSTHHPDDVVTRMKNITMIELGKYRLKPWYFSPYPQEMTNIPVVYLCEFCLKYVKSSKCLERHLVKCPLKHPPGNEIYRKQSISFFEVDGRKNKIYSQNLCLLAKLFLDHKTLYYDTDPFLFYVMTECDDRGFHVVGYFSKEKESTEDYNVACILTLPPFQRKGFGRLLIEFSYELSKFEGKTGSPEKPLSDLGLLSYRSYWSHTILEILVDMKPSENGERPQITINEISELTSIKKEDVISTLQYLNLINYYKGQYVIVLTKEVLESHMRAMQKRKLRIDPKCLHWTAKDWSKRGKW</sequence>
<dbReference type="Gene3D" id="1.10.10.10">
    <property type="entry name" value="Winged helix-like DNA-binding domain superfamily/Winged helix DNA-binding domain"/>
    <property type="match status" value="1"/>
</dbReference>
<dbReference type="Pfam" id="PF17772">
    <property type="entry name" value="zf-MYST"/>
    <property type="match status" value="1"/>
</dbReference>
<dbReference type="GeneID" id="106815672"/>
<dbReference type="Gene3D" id="2.30.30.140">
    <property type="match status" value="1"/>
</dbReference>
<feature type="compositionally biased region" description="Pro residues" evidence="15">
    <location>
        <begin position="98"/>
        <end position="114"/>
    </location>
</feature>
<keyword evidence="7" id="KW-0863">Zinc-finger</keyword>
<keyword evidence="4" id="KW-0808">Transferase</keyword>
<dbReference type="Gene3D" id="3.40.630.30">
    <property type="match status" value="1"/>
</dbReference>
<keyword evidence="17" id="KW-1185">Reference proteome</keyword>
<dbReference type="SUPFAM" id="SSF54160">
    <property type="entry name" value="Chromo domain-like"/>
    <property type="match status" value="1"/>
</dbReference>
<reference evidence="18" key="1">
    <citation type="submission" date="2025-08" db="UniProtKB">
        <authorList>
            <consortium name="RefSeq"/>
        </authorList>
    </citation>
    <scope>IDENTIFICATION</scope>
</reference>
<dbReference type="InterPro" id="IPR050603">
    <property type="entry name" value="MYST_HAT"/>
</dbReference>
<dbReference type="SMART" id="SM00298">
    <property type="entry name" value="CHROMO"/>
    <property type="match status" value="1"/>
</dbReference>
<dbReference type="RefSeq" id="XP_014675657.1">
    <property type="nucleotide sequence ID" value="XM_014820171.1"/>
</dbReference>
<comment type="subcellular location">
    <subcellularLocation>
        <location evidence="1">Nucleus</location>
    </subcellularLocation>
</comment>
<evidence type="ECO:0000256" key="6">
    <source>
        <dbReference type="ARBA" id="ARBA00022763"/>
    </source>
</evidence>
<gene>
    <name evidence="18" type="primary">LOC106815672</name>
</gene>
<dbReference type="Gene3D" id="3.30.60.60">
    <property type="entry name" value="N-acetyl transferase-like"/>
    <property type="match status" value="1"/>
</dbReference>
<dbReference type="InterPro" id="IPR025995">
    <property type="entry name" value="Tudor-knot"/>
</dbReference>
<evidence type="ECO:0000256" key="4">
    <source>
        <dbReference type="ARBA" id="ARBA00022679"/>
    </source>
</evidence>
<keyword evidence="12" id="KW-0234">DNA repair</keyword>
<evidence type="ECO:0000256" key="2">
    <source>
        <dbReference type="ARBA" id="ARBA00010107"/>
    </source>
</evidence>
<keyword evidence="13" id="KW-0539">Nucleus</keyword>
<proteinExistence type="inferred from homology"/>
<evidence type="ECO:0000259" key="16">
    <source>
        <dbReference type="PROSITE" id="PS51726"/>
    </source>
</evidence>
<dbReference type="InterPro" id="IPR036388">
    <property type="entry name" value="WH-like_DNA-bd_sf"/>
</dbReference>
<evidence type="ECO:0000256" key="10">
    <source>
        <dbReference type="ARBA" id="ARBA00023015"/>
    </source>
</evidence>
<evidence type="ECO:0000256" key="15">
    <source>
        <dbReference type="SAM" id="MobiDB-lite"/>
    </source>
</evidence>
<evidence type="ECO:0000256" key="14">
    <source>
        <dbReference type="ARBA" id="ARBA00023315"/>
    </source>
</evidence>
<evidence type="ECO:0000256" key="8">
    <source>
        <dbReference type="ARBA" id="ARBA00022833"/>
    </source>
</evidence>
<dbReference type="InterPro" id="IPR016181">
    <property type="entry name" value="Acyl_CoA_acyltransferase"/>
</dbReference>
<keyword evidence="8" id="KW-0862">Zinc</keyword>
<evidence type="ECO:0000256" key="5">
    <source>
        <dbReference type="ARBA" id="ARBA00022723"/>
    </source>
</evidence>
<keyword evidence="5" id="KW-0479">Metal-binding</keyword>
<dbReference type="Pfam" id="PF01853">
    <property type="entry name" value="MOZ_SAS"/>
    <property type="match status" value="1"/>
</dbReference>
<dbReference type="EC" id="2.3.1.48" evidence="3"/>
<keyword evidence="9" id="KW-0007">Acetylation</keyword>
<dbReference type="Proteomes" id="UP000695022">
    <property type="component" value="Unplaced"/>
</dbReference>
<keyword evidence="10" id="KW-0805">Transcription regulation</keyword>
<evidence type="ECO:0000256" key="12">
    <source>
        <dbReference type="ARBA" id="ARBA00023204"/>
    </source>
</evidence>
<keyword evidence="11" id="KW-0804">Transcription</keyword>
<organism evidence="17 18">
    <name type="scientific">Priapulus caudatus</name>
    <name type="common">Priapulid worm</name>
    <dbReference type="NCBI Taxonomy" id="37621"/>
    <lineage>
        <taxon>Eukaryota</taxon>
        <taxon>Metazoa</taxon>
        <taxon>Ecdysozoa</taxon>
        <taxon>Scalidophora</taxon>
        <taxon>Priapulida</taxon>
        <taxon>Priapulimorpha</taxon>
        <taxon>Priapulimorphida</taxon>
        <taxon>Priapulidae</taxon>
        <taxon>Priapulus</taxon>
    </lineage>
</organism>
<evidence type="ECO:0000313" key="17">
    <source>
        <dbReference type="Proteomes" id="UP000695022"/>
    </source>
</evidence>
<evidence type="ECO:0000256" key="13">
    <source>
        <dbReference type="ARBA" id="ARBA00023242"/>
    </source>
</evidence>
<dbReference type="SUPFAM" id="SSF55729">
    <property type="entry name" value="Acyl-CoA N-acyltransferases (Nat)"/>
    <property type="match status" value="1"/>
</dbReference>
<feature type="compositionally biased region" description="Polar residues" evidence="15">
    <location>
        <begin position="162"/>
        <end position="182"/>
    </location>
</feature>
<evidence type="ECO:0000256" key="7">
    <source>
        <dbReference type="ARBA" id="ARBA00022771"/>
    </source>
</evidence>
<feature type="region of interest" description="Disordered" evidence="15">
    <location>
        <begin position="81"/>
        <end position="116"/>
    </location>
</feature>
<dbReference type="Pfam" id="PF11717">
    <property type="entry name" value="Tudor-knot"/>
    <property type="match status" value="1"/>
</dbReference>
<dbReference type="InterPro" id="IPR000953">
    <property type="entry name" value="Chromo/chromo_shadow_dom"/>
</dbReference>
<evidence type="ECO:0000256" key="3">
    <source>
        <dbReference type="ARBA" id="ARBA00013184"/>
    </source>
</evidence>
<evidence type="ECO:0000313" key="18">
    <source>
        <dbReference type="RefSeq" id="XP_014675657.1"/>
    </source>
</evidence>
<dbReference type="InterPro" id="IPR016197">
    <property type="entry name" value="Chromo-like_dom_sf"/>
</dbReference>
<accession>A0ABM1ETY6</accession>